<keyword evidence="5" id="KW-0460">Magnesium</keyword>
<comment type="similarity">
    <text evidence="2 7">Belongs to the FPP/GGPP synthase family.</text>
</comment>
<dbReference type="InterPro" id="IPR008949">
    <property type="entry name" value="Isoprenoid_synthase_dom_sf"/>
</dbReference>
<proteinExistence type="inferred from homology"/>
<evidence type="ECO:0000256" key="1">
    <source>
        <dbReference type="ARBA" id="ARBA00001946"/>
    </source>
</evidence>
<accession>A0A512DEZ7</accession>
<dbReference type="GO" id="GO:0004659">
    <property type="term" value="F:prenyltransferase activity"/>
    <property type="evidence" value="ECO:0007669"/>
    <property type="project" value="InterPro"/>
</dbReference>
<evidence type="ECO:0000256" key="7">
    <source>
        <dbReference type="RuleBase" id="RU004466"/>
    </source>
</evidence>
<evidence type="ECO:0000313" key="10">
    <source>
        <dbReference type="Proteomes" id="UP000321181"/>
    </source>
</evidence>
<dbReference type="SUPFAM" id="SSF48576">
    <property type="entry name" value="Terpenoid synthases"/>
    <property type="match status" value="1"/>
</dbReference>
<comment type="caution">
    <text evidence="9">The sequence shown here is derived from an EMBL/GenBank/DDBJ whole genome shotgun (WGS) entry which is preliminary data.</text>
</comment>
<dbReference type="Proteomes" id="UP000321181">
    <property type="component" value="Unassembled WGS sequence"/>
</dbReference>
<keyword evidence="10" id="KW-1185">Reference proteome</keyword>
<evidence type="ECO:0000256" key="2">
    <source>
        <dbReference type="ARBA" id="ARBA00006706"/>
    </source>
</evidence>
<keyword evidence="3 7" id="KW-0808">Transferase</keyword>
<dbReference type="PANTHER" id="PTHR43281">
    <property type="entry name" value="FARNESYL DIPHOSPHATE SYNTHASE"/>
    <property type="match status" value="1"/>
</dbReference>
<dbReference type="Gene3D" id="1.10.600.10">
    <property type="entry name" value="Farnesyl Diphosphate Synthase"/>
    <property type="match status" value="1"/>
</dbReference>
<evidence type="ECO:0000256" key="6">
    <source>
        <dbReference type="ARBA" id="ARBA00023229"/>
    </source>
</evidence>
<evidence type="ECO:0000256" key="5">
    <source>
        <dbReference type="ARBA" id="ARBA00022842"/>
    </source>
</evidence>
<dbReference type="RefSeq" id="WP_146905704.1">
    <property type="nucleotide sequence ID" value="NZ_BAAARM010000001.1"/>
</dbReference>
<organism evidence="9 10">
    <name type="scientific">Cellulomonas aerilata</name>
    <dbReference type="NCBI Taxonomy" id="515326"/>
    <lineage>
        <taxon>Bacteria</taxon>
        <taxon>Bacillati</taxon>
        <taxon>Actinomycetota</taxon>
        <taxon>Actinomycetes</taxon>
        <taxon>Micrococcales</taxon>
        <taxon>Cellulomonadaceae</taxon>
        <taxon>Cellulomonas</taxon>
    </lineage>
</organism>
<dbReference type="InterPro" id="IPR000092">
    <property type="entry name" value="Polyprenyl_synt"/>
</dbReference>
<dbReference type="GO" id="GO:0008299">
    <property type="term" value="P:isoprenoid biosynthetic process"/>
    <property type="evidence" value="ECO:0007669"/>
    <property type="project" value="UniProtKB-KW"/>
</dbReference>
<dbReference type="OrthoDB" id="4497239at2"/>
<evidence type="ECO:0008006" key="11">
    <source>
        <dbReference type="Google" id="ProtNLM"/>
    </source>
</evidence>
<keyword evidence="6" id="KW-0414">Isoprene biosynthesis</keyword>
<reference evidence="9 10" key="1">
    <citation type="submission" date="2019-07" db="EMBL/GenBank/DDBJ databases">
        <title>Whole genome shotgun sequence of Cellulomonas aerilata NBRC 106308.</title>
        <authorList>
            <person name="Hosoyama A."/>
            <person name="Uohara A."/>
            <person name="Ohji S."/>
            <person name="Ichikawa N."/>
        </authorList>
    </citation>
    <scope>NUCLEOTIDE SEQUENCE [LARGE SCALE GENOMIC DNA]</scope>
    <source>
        <strain evidence="9 10">NBRC 106308</strain>
    </source>
</reference>
<evidence type="ECO:0000313" key="9">
    <source>
        <dbReference type="EMBL" id="GEO35031.1"/>
    </source>
</evidence>
<keyword evidence="4" id="KW-0479">Metal-binding</keyword>
<dbReference type="Pfam" id="PF00348">
    <property type="entry name" value="polyprenyl_synt"/>
    <property type="match status" value="1"/>
</dbReference>
<evidence type="ECO:0000256" key="4">
    <source>
        <dbReference type="ARBA" id="ARBA00022723"/>
    </source>
</evidence>
<sequence>MPRGARATVSTDRVAPVRSAPGDVSPVDRRATDDGAVPAPGRATPPREARPGRDLAAEVGAGLDRTARVLAAHLAGESADGRRLHPAFGTLWAGLSDQVGGKLLRPRLTLAAYLGLGGRDVDGAAHVAAAQELVHTAMVVHDDLLDHDEVRRGRPTLTGTYRARLSGDGVVGRVAEDQVLAAGLLGGDLALVTAFGLVARAPLPADVRVRVVDLLVRGVTTSVGGELLDVTAGLRPPTDVDALLIAELKTAAYTCAVPLRAGAVLAGADERTVAALDRFGTVLGTAFQLVDDDLGVFGDPARTGKSALSDLRAGKRTELLRLSYLRADDAGRAVLDDVVGDPELDDAGAARVREVMVACGARGELAGAAARAAEAARRVALEDLPADLATYLCDLVDEMAGRQH</sequence>
<gene>
    <name evidence="9" type="ORF">CAE01nite_27560</name>
</gene>
<protein>
    <recommendedName>
        <fullName evidence="11">Geranylgeranyl pyrophosphate synthase</fullName>
    </recommendedName>
</protein>
<dbReference type="PANTHER" id="PTHR43281:SF1">
    <property type="entry name" value="FARNESYL DIPHOSPHATE SYNTHASE"/>
    <property type="match status" value="1"/>
</dbReference>
<comment type="cofactor">
    <cofactor evidence="1">
        <name>Mg(2+)</name>
        <dbReference type="ChEBI" id="CHEBI:18420"/>
    </cofactor>
</comment>
<dbReference type="EMBL" id="BJYY01000017">
    <property type="protein sequence ID" value="GEO35031.1"/>
    <property type="molecule type" value="Genomic_DNA"/>
</dbReference>
<name>A0A512DEZ7_9CELL</name>
<dbReference type="AlphaFoldDB" id="A0A512DEZ7"/>
<dbReference type="GO" id="GO:0046872">
    <property type="term" value="F:metal ion binding"/>
    <property type="evidence" value="ECO:0007669"/>
    <property type="project" value="UniProtKB-KW"/>
</dbReference>
<dbReference type="PROSITE" id="PS00723">
    <property type="entry name" value="POLYPRENYL_SYNTHASE_1"/>
    <property type="match status" value="1"/>
</dbReference>
<evidence type="ECO:0000256" key="8">
    <source>
        <dbReference type="SAM" id="MobiDB-lite"/>
    </source>
</evidence>
<dbReference type="InterPro" id="IPR033749">
    <property type="entry name" value="Polyprenyl_synt_CS"/>
</dbReference>
<feature type="region of interest" description="Disordered" evidence="8">
    <location>
        <begin position="1"/>
        <end position="53"/>
    </location>
</feature>
<dbReference type="SFLD" id="SFLDS00005">
    <property type="entry name" value="Isoprenoid_Synthase_Type_I"/>
    <property type="match status" value="1"/>
</dbReference>
<evidence type="ECO:0000256" key="3">
    <source>
        <dbReference type="ARBA" id="ARBA00022679"/>
    </source>
</evidence>